<gene>
    <name evidence="1" type="ORF">Fmac_024533</name>
</gene>
<comment type="caution">
    <text evidence="1">The sequence shown here is derived from an EMBL/GenBank/DDBJ whole genome shotgun (WGS) entry which is preliminary data.</text>
</comment>
<dbReference type="AlphaFoldDB" id="A0ABD1LRF1"/>
<organism evidence="1 2">
    <name type="scientific">Flemingia macrophylla</name>
    <dbReference type="NCBI Taxonomy" id="520843"/>
    <lineage>
        <taxon>Eukaryota</taxon>
        <taxon>Viridiplantae</taxon>
        <taxon>Streptophyta</taxon>
        <taxon>Embryophyta</taxon>
        <taxon>Tracheophyta</taxon>
        <taxon>Spermatophyta</taxon>
        <taxon>Magnoliopsida</taxon>
        <taxon>eudicotyledons</taxon>
        <taxon>Gunneridae</taxon>
        <taxon>Pentapetalae</taxon>
        <taxon>rosids</taxon>
        <taxon>fabids</taxon>
        <taxon>Fabales</taxon>
        <taxon>Fabaceae</taxon>
        <taxon>Papilionoideae</taxon>
        <taxon>50 kb inversion clade</taxon>
        <taxon>NPAAA clade</taxon>
        <taxon>indigoferoid/millettioid clade</taxon>
        <taxon>Phaseoleae</taxon>
        <taxon>Flemingia</taxon>
    </lineage>
</organism>
<keyword evidence="2" id="KW-1185">Reference proteome</keyword>
<proteinExistence type="predicted"/>
<evidence type="ECO:0000313" key="2">
    <source>
        <dbReference type="Proteomes" id="UP001603857"/>
    </source>
</evidence>
<name>A0ABD1LRF1_9FABA</name>
<accession>A0ABD1LRF1</accession>
<dbReference type="EMBL" id="JBGMDY010000008">
    <property type="protein sequence ID" value="KAL2325475.1"/>
    <property type="molecule type" value="Genomic_DNA"/>
</dbReference>
<evidence type="ECO:0000313" key="1">
    <source>
        <dbReference type="EMBL" id="KAL2325475.1"/>
    </source>
</evidence>
<dbReference type="Proteomes" id="UP001603857">
    <property type="component" value="Unassembled WGS sequence"/>
</dbReference>
<protein>
    <submittedName>
        <fullName evidence="1">Uncharacterized protein</fullName>
    </submittedName>
</protein>
<reference evidence="1 2" key="1">
    <citation type="submission" date="2024-08" db="EMBL/GenBank/DDBJ databases">
        <title>Insights into the chromosomal genome structure of Flemingia macrophylla.</title>
        <authorList>
            <person name="Ding Y."/>
            <person name="Zhao Y."/>
            <person name="Bi W."/>
            <person name="Wu M."/>
            <person name="Zhao G."/>
            <person name="Gong Y."/>
            <person name="Li W."/>
            <person name="Zhang P."/>
        </authorList>
    </citation>
    <scope>NUCLEOTIDE SEQUENCE [LARGE SCALE GENOMIC DNA]</scope>
    <source>
        <strain evidence="1">DYQJB</strain>
        <tissue evidence="1">Leaf</tissue>
    </source>
</reference>
<sequence length="172" mass="18810">MSKVGMAVVAKSVTRGGGQNEPSCMRLSHQLHKKNHLVSQVPIAHKNSPLHPPTPHSWRRQFGVGIKGVFSVVILKSNDVGDQLYFYYELLVGIYVGDDGVVVDSGTTFTMPLASLYESMVGFLVVLPCILGNPLHSARCQSYKSKQVSIIPFSRLHVGITPYGKSELAFNV</sequence>